<protein>
    <submittedName>
        <fullName evidence="1">Uncharacterized protein</fullName>
    </submittedName>
</protein>
<keyword evidence="2" id="KW-1185">Reference proteome</keyword>
<evidence type="ECO:0000313" key="1">
    <source>
        <dbReference type="EMBL" id="KAH7945207.1"/>
    </source>
</evidence>
<sequence length="191" mass="21808">MAKYNAQVPATPSACSVLTVWQWNCRSVRKKRESLIQYLQTRISPPDVIFLQELRTLPSLPGYVVYATHKDPNRDHLVATLVRRVHVVVDFTLDNQDIPHFLLELVPSNTHKPNTQPLRLLNVYSRPKERHARFDTLFQVAQCKGRATLIAGDLNAPHTTWGYPHDTPKGRNALHTLIQQHNLTLLTDPSV</sequence>
<accession>A0ACB8CJZ9</accession>
<proteinExistence type="predicted"/>
<evidence type="ECO:0000313" key="2">
    <source>
        <dbReference type="Proteomes" id="UP000821865"/>
    </source>
</evidence>
<reference evidence="1" key="1">
    <citation type="submission" date="2020-05" db="EMBL/GenBank/DDBJ databases">
        <title>Large-scale comparative analyses of tick genomes elucidate their genetic diversity and vector capacities.</title>
        <authorList>
            <person name="Jia N."/>
            <person name="Wang J."/>
            <person name="Shi W."/>
            <person name="Du L."/>
            <person name="Sun Y."/>
            <person name="Zhan W."/>
            <person name="Jiang J."/>
            <person name="Wang Q."/>
            <person name="Zhang B."/>
            <person name="Ji P."/>
            <person name="Sakyi L.B."/>
            <person name="Cui X."/>
            <person name="Yuan T."/>
            <person name="Jiang B."/>
            <person name="Yang W."/>
            <person name="Lam T.T.-Y."/>
            <person name="Chang Q."/>
            <person name="Ding S."/>
            <person name="Wang X."/>
            <person name="Zhu J."/>
            <person name="Ruan X."/>
            <person name="Zhao L."/>
            <person name="Wei J."/>
            <person name="Que T."/>
            <person name="Du C."/>
            <person name="Cheng J."/>
            <person name="Dai P."/>
            <person name="Han X."/>
            <person name="Huang E."/>
            <person name="Gao Y."/>
            <person name="Liu J."/>
            <person name="Shao H."/>
            <person name="Ye R."/>
            <person name="Li L."/>
            <person name="Wei W."/>
            <person name="Wang X."/>
            <person name="Wang C."/>
            <person name="Yang T."/>
            <person name="Huo Q."/>
            <person name="Li W."/>
            <person name="Guo W."/>
            <person name="Chen H."/>
            <person name="Zhou L."/>
            <person name="Ni X."/>
            <person name="Tian J."/>
            <person name="Zhou Y."/>
            <person name="Sheng Y."/>
            <person name="Liu T."/>
            <person name="Pan Y."/>
            <person name="Xia L."/>
            <person name="Li J."/>
            <person name="Zhao F."/>
            <person name="Cao W."/>
        </authorList>
    </citation>
    <scope>NUCLEOTIDE SEQUENCE</scope>
    <source>
        <strain evidence="1">Dsil-2018</strain>
    </source>
</reference>
<dbReference type="EMBL" id="CM023475">
    <property type="protein sequence ID" value="KAH7945207.1"/>
    <property type="molecule type" value="Genomic_DNA"/>
</dbReference>
<gene>
    <name evidence="1" type="ORF">HPB49_008119</name>
</gene>
<dbReference type="Proteomes" id="UP000821865">
    <property type="component" value="Chromosome 6"/>
</dbReference>
<comment type="caution">
    <text evidence="1">The sequence shown here is derived from an EMBL/GenBank/DDBJ whole genome shotgun (WGS) entry which is preliminary data.</text>
</comment>
<name>A0ACB8CJZ9_DERSI</name>
<organism evidence="1 2">
    <name type="scientific">Dermacentor silvarum</name>
    <name type="common">Tick</name>
    <dbReference type="NCBI Taxonomy" id="543639"/>
    <lineage>
        <taxon>Eukaryota</taxon>
        <taxon>Metazoa</taxon>
        <taxon>Ecdysozoa</taxon>
        <taxon>Arthropoda</taxon>
        <taxon>Chelicerata</taxon>
        <taxon>Arachnida</taxon>
        <taxon>Acari</taxon>
        <taxon>Parasitiformes</taxon>
        <taxon>Ixodida</taxon>
        <taxon>Ixodoidea</taxon>
        <taxon>Ixodidae</taxon>
        <taxon>Rhipicephalinae</taxon>
        <taxon>Dermacentor</taxon>
    </lineage>
</organism>